<reference evidence="9" key="3">
    <citation type="submission" date="2025-04" db="UniProtKB">
        <authorList>
            <consortium name="RefSeq"/>
        </authorList>
    </citation>
    <scope>IDENTIFICATION</scope>
    <source>
        <strain evidence="9">CBS 304.34</strain>
    </source>
</reference>
<proteinExistence type="predicted"/>
<feature type="transmembrane region" description="Helical" evidence="6">
    <location>
        <begin position="96"/>
        <end position="117"/>
    </location>
</feature>
<evidence type="ECO:0000256" key="1">
    <source>
        <dbReference type="ARBA" id="ARBA00004167"/>
    </source>
</evidence>
<evidence type="ECO:0000256" key="3">
    <source>
        <dbReference type="ARBA" id="ARBA00022989"/>
    </source>
</evidence>
<feature type="region of interest" description="Disordered" evidence="5">
    <location>
        <begin position="226"/>
        <end position="269"/>
    </location>
</feature>
<feature type="compositionally biased region" description="Basic and acidic residues" evidence="5">
    <location>
        <begin position="171"/>
        <end position="184"/>
    </location>
</feature>
<dbReference type="RefSeq" id="XP_033573984.1">
    <property type="nucleotide sequence ID" value="XM_033725812.1"/>
</dbReference>
<feature type="compositionally biased region" description="Polar residues" evidence="5">
    <location>
        <begin position="52"/>
        <end position="61"/>
    </location>
</feature>
<feature type="compositionally biased region" description="Gly residues" evidence="5">
    <location>
        <begin position="247"/>
        <end position="258"/>
    </location>
</feature>
<comment type="subcellular location">
    <subcellularLocation>
        <location evidence="1">Membrane</location>
        <topology evidence="1">Single-pass membrane protein</topology>
    </subcellularLocation>
</comment>
<gene>
    <name evidence="7 9" type="ORF">BDZ99DRAFT_523566</name>
</gene>
<dbReference type="PANTHER" id="PTHR15549">
    <property type="entry name" value="PAIRED IMMUNOGLOBULIN-LIKE TYPE 2 RECEPTOR"/>
    <property type="match status" value="1"/>
</dbReference>
<evidence type="ECO:0000313" key="7">
    <source>
        <dbReference type="EMBL" id="KAF2807020.1"/>
    </source>
</evidence>
<dbReference type="OrthoDB" id="3800054at2759"/>
<dbReference type="GO" id="GO:0016020">
    <property type="term" value="C:membrane"/>
    <property type="evidence" value="ECO:0007669"/>
    <property type="project" value="UniProtKB-SubCell"/>
</dbReference>
<keyword evidence="2 6" id="KW-0812">Transmembrane</keyword>
<keyword evidence="4 6" id="KW-0472">Membrane</keyword>
<name>A0A6A6YE58_9PEZI</name>
<evidence type="ECO:0000256" key="5">
    <source>
        <dbReference type="SAM" id="MobiDB-lite"/>
    </source>
</evidence>
<feature type="region of interest" description="Disordered" evidence="5">
    <location>
        <begin position="283"/>
        <end position="367"/>
    </location>
</feature>
<feature type="compositionally biased region" description="Basic and acidic residues" evidence="5">
    <location>
        <begin position="309"/>
        <end position="367"/>
    </location>
</feature>
<reference evidence="9" key="2">
    <citation type="submission" date="2020-04" db="EMBL/GenBank/DDBJ databases">
        <authorList>
            <consortium name="NCBI Genome Project"/>
        </authorList>
    </citation>
    <scope>NUCLEOTIDE SEQUENCE</scope>
    <source>
        <strain evidence="9">CBS 304.34</strain>
    </source>
</reference>
<evidence type="ECO:0000256" key="4">
    <source>
        <dbReference type="ARBA" id="ARBA00023136"/>
    </source>
</evidence>
<evidence type="ECO:0000313" key="8">
    <source>
        <dbReference type="Proteomes" id="UP000504636"/>
    </source>
</evidence>
<dbReference type="EMBL" id="MU003706">
    <property type="protein sequence ID" value="KAF2807020.1"/>
    <property type="molecule type" value="Genomic_DNA"/>
</dbReference>
<organism evidence="7">
    <name type="scientific">Mytilinidion resinicola</name>
    <dbReference type="NCBI Taxonomy" id="574789"/>
    <lineage>
        <taxon>Eukaryota</taxon>
        <taxon>Fungi</taxon>
        <taxon>Dikarya</taxon>
        <taxon>Ascomycota</taxon>
        <taxon>Pezizomycotina</taxon>
        <taxon>Dothideomycetes</taxon>
        <taxon>Pleosporomycetidae</taxon>
        <taxon>Mytilinidiales</taxon>
        <taxon>Mytilinidiaceae</taxon>
        <taxon>Mytilinidion</taxon>
    </lineage>
</organism>
<feature type="compositionally biased region" description="Basic residues" evidence="5">
    <location>
        <begin position="150"/>
        <end position="162"/>
    </location>
</feature>
<dbReference type="AlphaFoldDB" id="A0A6A6YE58"/>
<dbReference type="Proteomes" id="UP000504636">
    <property type="component" value="Unplaced"/>
</dbReference>
<sequence length="367" mass="38968">MDLTTIPTFSRPFPSSISLPGVSYTASASASTTSSHTSTTLSRTLSTSTFAKSTSLATSQATPTSTRPIPTSTPYPSTNSEPITQQSTSSHSTAKIAGGVIGASAALAILLSLLYLLHRKKRETQRRAATLPPSYNEEGIAANLAEKFQSRSRRSRRSRLRHSISSVLPSYHEKAEQGRGHSASENENAVEEDLVPHLDGTPVKPTLEMATNPLGSIAELPAMSAENVGGGGREGEGDGELDSPTLGRGGVEMGGMEGKGGKGEERDHVLSWTKYDASGAVERDAAARLSSPPAVPDPSVAVWSNMNVKPREGGGEGAGDKEDPGEKAMEEEKLEVTGDMRPKEEKNKEEKPIEKEVELQEEKKDDS</sequence>
<feature type="region of interest" description="Disordered" evidence="5">
    <location>
        <begin position="52"/>
        <end position="91"/>
    </location>
</feature>
<reference evidence="7 9" key="1">
    <citation type="journal article" date="2020" name="Stud. Mycol.">
        <title>101 Dothideomycetes genomes: a test case for predicting lifestyles and emergence of pathogens.</title>
        <authorList>
            <person name="Haridas S."/>
            <person name="Albert R."/>
            <person name="Binder M."/>
            <person name="Bloem J."/>
            <person name="Labutti K."/>
            <person name="Salamov A."/>
            <person name="Andreopoulos B."/>
            <person name="Baker S."/>
            <person name="Barry K."/>
            <person name="Bills G."/>
            <person name="Bluhm B."/>
            <person name="Cannon C."/>
            <person name="Castanera R."/>
            <person name="Culley D."/>
            <person name="Daum C."/>
            <person name="Ezra D."/>
            <person name="Gonzalez J."/>
            <person name="Henrissat B."/>
            <person name="Kuo A."/>
            <person name="Liang C."/>
            <person name="Lipzen A."/>
            <person name="Lutzoni F."/>
            <person name="Magnuson J."/>
            <person name="Mondo S."/>
            <person name="Nolan M."/>
            <person name="Ohm R."/>
            <person name="Pangilinan J."/>
            <person name="Park H.-J."/>
            <person name="Ramirez L."/>
            <person name="Alfaro M."/>
            <person name="Sun H."/>
            <person name="Tritt A."/>
            <person name="Yoshinaga Y."/>
            <person name="Zwiers L.-H."/>
            <person name="Turgeon B."/>
            <person name="Goodwin S."/>
            <person name="Spatafora J."/>
            <person name="Crous P."/>
            <person name="Grigoriev I."/>
        </authorList>
    </citation>
    <scope>NUCLEOTIDE SEQUENCE</scope>
    <source>
        <strain evidence="7 9">CBS 304.34</strain>
    </source>
</reference>
<keyword evidence="8" id="KW-1185">Reference proteome</keyword>
<feature type="region of interest" description="Disordered" evidence="5">
    <location>
        <begin position="148"/>
        <end position="188"/>
    </location>
</feature>
<keyword evidence="3 6" id="KW-1133">Transmembrane helix</keyword>
<evidence type="ECO:0000313" key="9">
    <source>
        <dbReference type="RefSeq" id="XP_033573984.1"/>
    </source>
</evidence>
<dbReference type="InterPro" id="IPR051694">
    <property type="entry name" value="Immunoregulatory_rcpt-like"/>
</dbReference>
<dbReference type="GO" id="GO:0071944">
    <property type="term" value="C:cell periphery"/>
    <property type="evidence" value="ECO:0007669"/>
    <property type="project" value="UniProtKB-ARBA"/>
</dbReference>
<evidence type="ECO:0000256" key="2">
    <source>
        <dbReference type="ARBA" id="ARBA00022692"/>
    </source>
</evidence>
<accession>A0A6A6YE58</accession>
<feature type="compositionally biased region" description="Low complexity" evidence="5">
    <location>
        <begin position="62"/>
        <end position="82"/>
    </location>
</feature>
<evidence type="ECO:0000256" key="6">
    <source>
        <dbReference type="SAM" id="Phobius"/>
    </source>
</evidence>
<feature type="compositionally biased region" description="Basic and acidic residues" evidence="5">
    <location>
        <begin position="259"/>
        <end position="269"/>
    </location>
</feature>
<dbReference type="GeneID" id="54466705"/>
<protein>
    <submittedName>
        <fullName evidence="7 9">Uncharacterized protein</fullName>
    </submittedName>
</protein>